<reference evidence="1" key="1">
    <citation type="submission" date="2020-04" db="EMBL/GenBank/DDBJ databases">
        <authorList>
            <person name="Chiriac C."/>
            <person name="Salcher M."/>
            <person name="Ghai R."/>
            <person name="Kavagutti S V."/>
        </authorList>
    </citation>
    <scope>NUCLEOTIDE SEQUENCE</scope>
</reference>
<name>A0A6J5NQA0_9CAUD</name>
<proteinExistence type="predicted"/>
<evidence type="ECO:0000313" key="2">
    <source>
        <dbReference type="EMBL" id="CAB5224770.1"/>
    </source>
</evidence>
<accession>A0A6J5NQA0</accession>
<protein>
    <submittedName>
        <fullName evidence="1">Uncharacterized protein</fullName>
    </submittedName>
</protein>
<gene>
    <name evidence="1" type="ORF">UFOVP733_56</name>
    <name evidence="2" type="ORF">UFOVP743_3</name>
</gene>
<sequence length="236" mass="27074">MKVTELITRAYYASQVISPEFESITNQRTSDALFLLNMILGDSQVDVNFTPFEETRGVIVSAGSPNTFVTNLIQIRQMQFLLDPDGETQSILYGCIEDTQMGFYGSTRPQFISTLPFHYYPYRQDDGMMIEFMYQPSQDTEFIITGKWGLEPLLISDNLDQFESYFINYLIFLLAESLCNYNTQAIPAYVSQQVAKYEKLLREMSPLHLDGVAPSAFQTGYGQDPFWFSLFKGYLP</sequence>
<organism evidence="1">
    <name type="scientific">uncultured Caudovirales phage</name>
    <dbReference type="NCBI Taxonomy" id="2100421"/>
    <lineage>
        <taxon>Viruses</taxon>
        <taxon>Duplodnaviria</taxon>
        <taxon>Heunggongvirae</taxon>
        <taxon>Uroviricota</taxon>
        <taxon>Caudoviricetes</taxon>
        <taxon>Peduoviridae</taxon>
        <taxon>Maltschvirus</taxon>
        <taxon>Maltschvirus maltsch</taxon>
    </lineage>
</organism>
<evidence type="ECO:0000313" key="1">
    <source>
        <dbReference type="EMBL" id="CAB4161519.1"/>
    </source>
</evidence>
<dbReference type="EMBL" id="LR796712">
    <property type="protein sequence ID" value="CAB4161519.1"/>
    <property type="molecule type" value="Genomic_DNA"/>
</dbReference>
<dbReference type="EMBL" id="LR798336">
    <property type="protein sequence ID" value="CAB5224770.1"/>
    <property type="molecule type" value="Genomic_DNA"/>
</dbReference>